<evidence type="ECO:0000256" key="7">
    <source>
        <dbReference type="ARBA" id="ARBA00023034"/>
    </source>
</evidence>
<keyword evidence="6 11" id="KW-1133">Transmembrane helix</keyword>
<name>A0A0G2J485_9EURO</name>
<comment type="caution">
    <text evidence="12">The sequence shown here is derived from an EMBL/GenBank/DDBJ whole genome shotgun (WGS) entry which is preliminary data.</text>
</comment>
<dbReference type="GO" id="GO:0005801">
    <property type="term" value="C:cis-Golgi network"/>
    <property type="evidence" value="ECO:0007669"/>
    <property type="project" value="InterPro"/>
</dbReference>
<reference evidence="13" key="1">
    <citation type="journal article" date="2015" name="PLoS Genet.">
        <title>The dynamic genome and transcriptome of the human fungal pathogen Blastomyces and close relative Emmonsia.</title>
        <authorList>
            <person name="Munoz J.F."/>
            <person name="Gauthier G.M."/>
            <person name="Desjardins C.A."/>
            <person name="Gallo J.E."/>
            <person name="Holder J."/>
            <person name="Sullivan T.D."/>
            <person name="Marty A.J."/>
            <person name="Carmen J.C."/>
            <person name="Chen Z."/>
            <person name="Ding L."/>
            <person name="Gujja S."/>
            <person name="Magrini V."/>
            <person name="Misas E."/>
            <person name="Mitreva M."/>
            <person name="Priest M."/>
            <person name="Saif S."/>
            <person name="Whiston E.A."/>
            <person name="Young S."/>
            <person name="Zeng Q."/>
            <person name="Goldman W.E."/>
            <person name="Mardis E.R."/>
            <person name="Taylor J.W."/>
            <person name="McEwen J.G."/>
            <person name="Clay O.K."/>
            <person name="Klein B.S."/>
            <person name="Cuomo C.A."/>
        </authorList>
    </citation>
    <scope>NUCLEOTIDE SEQUENCE [LARGE SCALE GENOMIC DNA]</scope>
    <source>
        <strain evidence="13">UAMH 3008</strain>
    </source>
</reference>
<evidence type="ECO:0000256" key="1">
    <source>
        <dbReference type="ARBA" id="ARBA00004409"/>
    </source>
</evidence>
<dbReference type="InterPro" id="IPR023601">
    <property type="entry name" value="Golgi_SNAP_su1"/>
</dbReference>
<evidence type="ECO:0000256" key="6">
    <source>
        <dbReference type="ARBA" id="ARBA00022989"/>
    </source>
</evidence>
<keyword evidence="4 11" id="KW-0812">Transmembrane</keyword>
<keyword evidence="3 9" id="KW-0813">Transport</keyword>
<keyword evidence="8 9" id="KW-0472">Membrane</keyword>
<dbReference type="PIRSF" id="PIRSF027109">
    <property type="entry name" value="Golgi_SNARE"/>
    <property type="match status" value="1"/>
</dbReference>
<dbReference type="Pfam" id="PF12352">
    <property type="entry name" value="V-SNARE_C"/>
    <property type="match status" value="1"/>
</dbReference>
<dbReference type="GO" id="GO:0000139">
    <property type="term" value="C:Golgi membrane"/>
    <property type="evidence" value="ECO:0007669"/>
    <property type="project" value="UniProtKB-SubCell"/>
</dbReference>
<comment type="function">
    <text evidence="9">Involved in transport from the ER to the Golgi apparatus as well as in intra-Golgi transport. It belongs to a super-family of proteins called t-SNAREs or soluble NSF (N-ethylmaleimide-sensitive factor) attachment protein receptor.</text>
</comment>
<evidence type="ECO:0000256" key="11">
    <source>
        <dbReference type="SAM" id="Phobius"/>
    </source>
</evidence>
<dbReference type="PANTHER" id="PTHR21094">
    <property type="entry name" value="GOS-28 SNARE- RELATED"/>
    <property type="match status" value="1"/>
</dbReference>
<keyword evidence="10" id="KW-0175">Coiled coil</keyword>
<organism evidence="12 13">
    <name type="scientific">[Emmonsia] crescens</name>
    <dbReference type="NCBI Taxonomy" id="73230"/>
    <lineage>
        <taxon>Eukaryota</taxon>
        <taxon>Fungi</taxon>
        <taxon>Dikarya</taxon>
        <taxon>Ascomycota</taxon>
        <taxon>Pezizomycotina</taxon>
        <taxon>Eurotiomycetes</taxon>
        <taxon>Eurotiomycetidae</taxon>
        <taxon>Onygenales</taxon>
        <taxon>Ajellomycetaceae</taxon>
        <taxon>Emergomyces</taxon>
    </lineage>
</organism>
<dbReference type="GO" id="GO:0006888">
    <property type="term" value="P:endoplasmic reticulum to Golgi vesicle-mediated transport"/>
    <property type="evidence" value="ECO:0007669"/>
    <property type="project" value="EnsemblFungi"/>
</dbReference>
<protein>
    <recommendedName>
        <fullName evidence="9">Golgi SNAP receptor complex member 1</fullName>
    </recommendedName>
</protein>
<dbReference type="AlphaFoldDB" id="A0A0G2J485"/>
<dbReference type="GO" id="GO:0006886">
    <property type="term" value="P:intracellular protein transport"/>
    <property type="evidence" value="ECO:0007669"/>
    <property type="project" value="EnsemblFungi"/>
</dbReference>
<dbReference type="Proteomes" id="UP000034164">
    <property type="component" value="Unassembled WGS sequence"/>
</dbReference>
<gene>
    <name evidence="12" type="ORF">EMCG_08547</name>
</gene>
<dbReference type="GO" id="GO:0048219">
    <property type="term" value="P:inter-Golgi cisterna vesicle-mediated transport"/>
    <property type="evidence" value="ECO:0007669"/>
    <property type="project" value="TreeGrafter"/>
</dbReference>
<dbReference type="EMBL" id="LCZI01000605">
    <property type="protein sequence ID" value="KKZ65639.1"/>
    <property type="molecule type" value="Genomic_DNA"/>
</dbReference>
<dbReference type="GO" id="GO:0006906">
    <property type="term" value="P:vesicle fusion"/>
    <property type="evidence" value="ECO:0007669"/>
    <property type="project" value="EnsemblFungi"/>
</dbReference>
<dbReference type="GO" id="GO:0005797">
    <property type="term" value="C:Golgi medial cisterna"/>
    <property type="evidence" value="ECO:0007669"/>
    <property type="project" value="EnsemblFungi"/>
</dbReference>
<evidence type="ECO:0000256" key="9">
    <source>
        <dbReference type="PIRNR" id="PIRNR027109"/>
    </source>
</evidence>
<comment type="subcellular location">
    <subcellularLocation>
        <location evidence="1">Golgi apparatus membrane</location>
        <topology evidence="1">Single-pass type IV membrane protein</topology>
    </subcellularLocation>
</comment>
<evidence type="ECO:0000256" key="2">
    <source>
        <dbReference type="ARBA" id="ARBA00008473"/>
    </source>
</evidence>
<keyword evidence="9" id="KW-0931">ER-Golgi transport</keyword>
<feature type="coiled-coil region" evidence="10">
    <location>
        <begin position="88"/>
        <end position="115"/>
    </location>
</feature>
<comment type="subunit">
    <text evidence="9">Component of several multiprotein Golgi SNARE complexes.</text>
</comment>
<accession>A0A0G2J485</accession>
<dbReference type="PANTHER" id="PTHR21094:SF2">
    <property type="entry name" value="GOLGI SNAP RECEPTOR COMPLEX MEMBER 1"/>
    <property type="match status" value="1"/>
</dbReference>
<evidence type="ECO:0000256" key="10">
    <source>
        <dbReference type="SAM" id="Coils"/>
    </source>
</evidence>
<proteinExistence type="inferred from homology"/>
<keyword evidence="5 9" id="KW-0653">Protein transport</keyword>
<evidence type="ECO:0000256" key="8">
    <source>
        <dbReference type="ARBA" id="ARBA00023136"/>
    </source>
</evidence>
<evidence type="ECO:0000313" key="12">
    <source>
        <dbReference type="EMBL" id="KKZ65639.1"/>
    </source>
</evidence>
<evidence type="ECO:0000256" key="3">
    <source>
        <dbReference type="ARBA" id="ARBA00022448"/>
    </source>
</evidence>
<dbReference type="VEuPathDB" id="FungiDB:EMCG_08547"/>
<evidence type="ECO:0000256" key="4">
    <source>
        <dbReference type="ARBA" id="ARBA00022692"/>
    </source>
</evidence>
<sequence length="230" mass="26075">MATSTGTGWAQLRQQARSLETQTETLFHTYAQYASLSQLPTTPSEDEMKAEAQIHEILERREALISQLARLLDSESALTSSALKQNNLSRHREILRDHRHELKRLNSAITETRDRANLLSNVRSDINAYRSSSNQNSNNAEAEYMLQERGHIESSHNMMDSVLSQAYAVNENFGLQRESLARINRRIVGAANYVPGMNSLIHKIGAKRRRDGIILGAFIGVCFLLVFFFR</sequence>
<evidence type="ECO:0000256" key="5">
    <source>
        <dbReference type="ARBA" id="ARBA00022927"/>
    </source>
</evidence>
<dbReference type="OrthoDB" id="422156at2759"/>
<feature type="transmembrane region" description="Helical" evidence="11">
    <location>
        <begin position="212"/>
        <end position="229"/>
    </location>
</feature>
<dbReference type="GO" id="GO:0005484">
    <property type="term" value="F:SNAP receptor activity"/>
    <property type="evidence" value="ECO:0007669"/>
    <property type="project" value="EnsemblFungi"/>
</dbReference>
<evidence type="ECO:0000313" key="13">
    <source>
        <dbReference type="Proteomes" id="UP000034164"/>
    </source>
</evidence>
<keyword evidence="7 9" id="KW-0333">Golgi apparatus</keyword>
<comment type="similarity">
    <text evidence="2 9">Belongs to the GOSR1 family.</text>
</comment>
<dbReference type="GO" id="GO:0031201">
    <property type="term" value="C:SNARE complex"/>
    <property type="evidence" value="ECO:0007669"/>
    <property type="project" value="EnsemblFungi"/>
</dbReference>